<dbReference type="OrthoDB" id="3480126at2759"/>
<sequence>MDSVQKYRLADTLNHLTYPERLFVLELCLLDNRSNLQRVSYHLEALRERRWPTERSELQMDDAARRHKTSITANQRIPYHDDGDRKTFERAE</sequence>
<dbReference type="Proteomes" id="UP000308671">
    <property type="component" value="Unassembled WGS sequence"/>
</dbReference>
<organism evidence="2 3">
    <name type="scientific">Botrytis galanthina</name>
    <dbReference type="NCBI Taxonomy" id="278940"/>
    <lineage>
        <taxon>Eukaryota</taxon>
        <taxon>Fungi</taxon>
        <taxon>Dikarya</taxon>
        <taxon>Ascomycota</taxon>
        <taxon>Pezizomycotina</taxon>
        <taxon>Leotiomycetes</taxon>
        <taxon>Helotiales</taxon>
        <taxon>Sclerotiniaceae</taxon>
        <taxon>Botrytis</taxon>
    </lineage>
</organism>
<reference evidence="2 3" key="1">
    <citation type="submission" date="2017-12" db="EMBL/GenBank/DDBJ databases">
        <title>Comparative genomics of Botrytis spp.</title>
        <authorList>
            <person name="Valero-Jimenez C.A."/>
            <person name="Tapia P."/>
            <person name="Veloso J."/>
            <person name="Silva-Moreno E."/>
            <person name="Staats M."/>
            <person name="Valdes J.H."/>
            <person name="Van Kan J.A.L."/>
        </authorList>
    </citation>
    <scope>NUCLEOTIDE SEQUENCE [LARGE SCALE GENOMIC DNA]</scope>
    <source>
        <strain evidence="2 3">MUCL435</strain>
    </source>
</reference>
<comment type="caution">
    <text evidence="2">The sequence shown here is derived from an EMBL/GenBank/DDBJ whole genome shotgun (WGS) entry which is preliminary data.</text>
</comment>
<evidence type="ECO:0000256" key="1">
    <source>
        <dbReference type="SAM" id="MobiDB-lite"/>
    </source>
</evidence>
<dbReference type="AlphaFoldDB" id="A0A4V4HU12"/>
<name>A0A4V4HU12_9HELO</name>
<dbReference type="EMBL" id="PQXL01000300">
    <property type="protein sequence ID" value="THV47596.1"/>
    <property type="molecule type" value="Genomic_DNA"/>
</dbReference>
<evidence type="ECO:0000313" key="2">
    <source>
        <dbReference type="EMBL" id="THV47596.1"/>
    </source>
</evidence>
<gene>
    <name evidence="2" type="ORF">BGAL_0300g00020</name>
</gene>
<feature type="region of interest" description="Disordered" evidence="1">
    <location>
        <begin position="56"/>
        <end position="92"/>
    </location>
</feature>
<feature type="compositionally biased region" description="Basic and acidic residues" evidence="1">
    <location>
        <begin position="78"/>
        <end position="92"/>
    </location>
</feature>
<accession>A0A4V4HU12</accession>
<proteinExistence type="predicted"/>
<protein>
    <submittedName>
        <fullName evidence="2">Uncharacterized protein</fullName>
    </submittedName>
</protein>
<evidence type="ECO:0000313" key="3">
    <source>
        <dbReference type="Proteomes" id="UP000308671"/>
    </source>
</evidence>
<keyword evidence="3" id="KW-1185">Reference proteome</keyword>